<name>A0A0D3HAG8_9ORYZ</name>
<evidence type="ECO:0000256" key="1">
    <source>
        <dbReference type="SAM" id="MobiDB-lite"/>
    </source>
</evidence>
<sequence length="158" mass="16506">MARRGCADSPAITVVEATARRGRRAVRKRRAVEIDADSQQASGGSRGGCRRRGGRVLGAGGVHYLTEEQHACGYMSDAERHPGGGFVVDSDDEASGGVPNSDLPLGSGFVLDSEDEVCGGDPESELPPEGTFVPDSEGEEYGAVPNSELPPGDGFLFR</sequence>
<dbReference type="PaxDb" id="65489-OBART10G00270.1"/>
<feature type="compositionally biased region" description="Acidic residues" evidence="1">
    <location>
        <begin position="112"/>
        <end position="126"/>
    </location>
</feature>
<reference evidence="2" key="1">
    <citation type="journal article" date="2009" name="Rice">
        <title>De Novo Next Generation Sequencing of Plant Genomes.</title>
        <authorList>
            <person name="Rounsley S."/>
            <person name="Marri P.R."/>
            <person name="Yu Y."/>
            <person name="He R."/>
            <person name="Sisneros N."/>
            <person name="Goicoechea J.L."/>
            <person name="Lee S.J."/>
            <person name="Angelova A."/>
            <person name="Kudrna D."/>
            <person name="Luo M."/>
            <person name="Affourtit J."/>
            <person name="Desany B."/>
            <person name="Knight J."/>
            <person name="Niazi F."/>
            <person name="Egholm M."/>
            <person name="Wing R.A."/>
        </authorList>
    </citation>
    <scope>NUCLEOTIDE SEQUENCE [LARGE SCALE GENOMIC DNA]</scope>
    <source>
        <strain evidence="2">cv. IRGC 105608</strain>
    </source>
</reference>
<proteinExistence type="predicted"/>
<keyword evidence="3" id="KW-1185">Reference proteome</keyword>
<feature type="region of interest" description="Disordered" evidence="1">
    <location>
        <begin position="30"/>
        <end position="52"/>
    </location>
</feature>
<reference evidence="2" key="2">
    <citation type="submission" date="2015-03" db="UniProtKB">
        <authorList>
            <consortium name="EnsemblPlants"/>
        </authorList>
    </citation>
    <scope>IDENTIFICATION</scope>
</reference>
<evidence type="ECO:0000313" key="2">
    <source>
        <dbReference type="EnsemblPlants" id="OBART10G00270.1"/>
    </source>
</evidence>
<evidence type="ECO:0000313" key="3">
    <source>
        <dbReference type="Proteomes" id="UP000026960"/>
    </source>
</evidence>
<feature type="region of interest" description="Disordered" evidence="1">
    <location>
        <begin position="83"/>
        <end position="158"/>
    </location>
</feature>
<dbReference type="AlphaFoldDB" id="A0A0D3HAG8"/>
<organism evidence="2">
    <name type="scientific">Oryza barthii</name>
    <dbReference type="NCBI Taxonomy" id="65489"/>
    <lineage>
        <taxon>Eukaryota</taxon>
        <taxon>Viridiplantae</taxon>
        <taxon>Streptophyta</taxon>
        <taxon>Embryophyta</taxon>
        <taxon>Tracheophyta</taxon>
        <taxon>Spermatophyta</taxon>
        <taxon>Magnoliopsida</taxon>
        <taxon>Liliopsida</taxon>
        <taxon>Poales</taxon>
        <taxon>Poaceae</taxon>
        <taxon>BOP clade</taxon>
        <taxon>Oryzoideae</taxon>
        <taxon>Oryzeae</taxon>
        <taxon>Oryzinae</taxon>
        <taxon>Oryza</taxon>
    </lineage>
</organism>
<dbReference type="Gramene" id="OBART10G00270.1">
    <property type="protein sequence ID" value="OBART10G00270.1"/>
    <property type="gene ID" value="OBART10G00270"/>
</dbReference>
<dbReference type="Proteomes" id="UP000026960">
    <property type="component" value="Chromosome 10"/>
</dbReference>
<dbReference type="HOGENOM" id="CLU_1573146_0_0_1"/>
<protein>
    <submittedName>
        <fullName evidence="2">Uncharacterized protein</fullName>
    </submittedName>
</protein>
<dbReference type="EnsemblPlants" id="OBART10G00270.1">
    <property type="protein sequence ID" value="OBART10G00270.1"/>
    <property type="gene ID" value="OBART10G00270"/>
</dbReference>
<accession>A0A0D3HAG8</accession>